<reference evidence="4" key="3">
    <citation type="journal article" date="2016" name="Gigascience">
        <title>De novo construction of an expanded transcriptome assembly for the western tarnished plant bug, Lygus hesperus.</title>
        <authorList>
            <person name="Tassone E.E."/>
            <person name="Geib S.M."/>
            <person name="Hall B."/>
            <person name="Fabrick J.A."/>
            <person name="Brent C.S."/>
            <person name="Hull J.J."/>
        </authorList>
    </citation>
    <scope>NUCLEOTIDE SEQUENCE</scope>
</reference>
<accession>A0A0A9WUA2</accession>
<evidence type="ECO:0000256" key="1">
    <source>
        <dbReference type="ARBA" id="ARBA00022468"/>
    </source>
</evidence>
<dbReference type="InterPro" id="IPR000195">
    <property type="entry name" value="Rab-GAP-TBC_dom"/>
</dbReference>
<dbReference type="PANTHER" id="PTHR22957:SF26">
    <property type="entry name" value="LD44506P"/>
    <property type="match status" value="1"/>
</dbReference>
<reference evidence="3" key="2">
    <citation type="submission" date="2014-07" db="EMBL/GenBank/DDBJ databases">
        <authorList>
            <person name="Hull J."/>
        </authorList>
    </citation>
    <scope>NUCLEOTIDE SEQUENCE</scope>
</reference>
<proteinExistence type="predicted"/>
<evidence type="ECO:0000313" key="3">
    <source>
        <dbReference type="EMBL" id="JAG08435.1"/>
    </source>
</evidence>
<keyword evidence="1" id="KW-0343">GTPase activation</keyword>
<evidence type="ECO:0000259" key="2">
    <source>
        <dbReference type="PROSITE" id="PS50086"/>
    </source>
</evidence>
<protein>
    <submittedName>
        <fullName evidence="3">GTPase-activating protein gyp1</fullName>
    </submittedName>
</protein>
<organism evidence="3">
    <name type="scientific">Lygus hesperus</name>
    <name type="common">Western plant bug</name>
    <dbReference type="NCBI Taxonomy" id="30085"/>
    <lineage>
        <taxon>Eukaryota</taxon>
        <taxon>Metazoa</taxon>
        <taxon>Ecdysozoa</taxon>
        <taxon>Arthropoda</taxon>
        <taxon>Hexapoda</taxon>
        <taxon>Insecta</taxon>
        <taxon>Pterygota</taxon>
        <taxon>Neoptera</taxon>
        <taxon>Paraneoptera</taxon>
        <taxon>Hemiptera</taxon>
        <taxon>Heteroptera</taxon>
        <taxon>Panheteroptera</taxon>
        <taxon>Cimicomorpha</taxon>
        <taxon>Miridae</taxon>
        <taxon>Mirini</taxon>
        <taxon>Lygus</taxon>
    </lineage>
</organism>
<dbReference type="EMBL" id="GDHC01013832">
    <property type="protein sequence ID" value="JAQ04797.1"/>
    <property type="molecule type" value="Transcribed_RNA"/>
</dbReference>
<dbReference type="AlphaFoldDB" id="A0A0A9WUA2"/>
<name>A0A0A9WUA2_LYGHE</name>
<feature type="domain" description="Rab-GAP TBC" evidence="2">
    <location>
        <begin position="1"/>
        <end position="77"/>
    </location>
</feature>
<dbReference type="EMBL" id="GBHO01035169">
    <property type="protein sequence ID" value="JAG08435.1"/>
    <property type="molecule type" value="Transcribed_RNA"/>
</dbReference>
<evidence type="ECO:0000313" key="4">
    <source>
        <dbReference type="EMBL" id="JAQ04797.1"/>
    </source>
</evidence>
<dbReference type="PANTHER" id="PTHR22957">
    <property type="entry name" value="TBC1 DOMAIN FAMILY MEMBER GTPASE-ACTIVATING PROTEIN"/>
    <property type="match status" value="1"/>
</dbReference>
<sequence>MDKLQDNYIIAQPGIQKMLWQMQQIIQFFDPALHTYLTCNLKIDFLQFAFRWFNCLLLRELSILAIARVWDTCFTEGYFGNGFSVYYIYVASALLLHCSEQLQMLNFQDAIIFLQNIHLIKLSSSQIEVLISQAFVLQTKYRAAGNTAFLVGADGCASDGGANSNGVGGAGV</sequence>
<dbReference type="Pfam" id="PF00566">
    <property type="entry name" value="RabGAP-TBC"/>
    <property type="match status" value="1"/>
</dbReference>
<dbReference type="Gene3D" id="1.10.472.80">
    <property type="entry name" value="Ypt/Rab-GAP domain of gyp1p, domain 3"/>
    <property type="match status" value="1"/>
</dbReference>
<dbReference type="GO" id="GO:0005096">
    <property type="term" value="F:GTPase activator activity"/>
    <property type="evidence" value="ECO:0007669"/>
    <property type="project" value="UniProtKB-KW"/>
</dbReference>
<reference evidence="3" key="1">
    <citation type="journal article" date="2014" name="PLoS ONE">
        <title>Transcriptome-Based Identification of ABC Transporters in the Western Tarnished Plant Bug Lygus hesperus.</title>
        <authorList>
            <person name="Hull J.J."/>
            <person name="Chaney K."/>
            <person name="Geib S.M."/>
            <person name="Fabrick J.A."/>
            <person name="Brent C.S."/>
            <person name="Walsh D."/>
            <person name="Lavine L.C."/>
        </authorList>
    </citation>
    <scope>NUCLEOTIDE SEQUENCE</scope>
</reference>
<dbReference type="PROSITE" id="PS50086">
    <property type="entry name" value="TBC_RABGAP"/>
    <property type="match status" value="1"/>
</dbReference>
<gene>
    <name evidence="3" type="primary">gyp1</name>
    <name evidence="4" type="synonym">gyp1_2</name>
    <name evidence="3" type="ORF">CM83_6037</name>
    <name evidence="4" type="ORF">g.19225</name>
</gene>
<dbReference type="InterPro" id="IPR035969">
    <property type="entry name" value="Rab-GAP_TBC_sf"/>
</dbReference>
<dbReference type="SUPFAM" id="SSF47923">
    <property type="entry name" value="Ypt/Rab-GAP domain of gyp1p"/>
    <property type="match status" value="1"/>
</dbReference>